<dbReference type="InterPro" id="IPR005135">
    <property type="entry name" value="Endo/exonuclease/phosphatase"/>
</dbReference>
<dbReference type="Gene3D" id="3.60.10.10">
    <property type="entry name" value="Endonuclease/exonuclease/phosphatase"/>
    <property type="match status" value="1"/>
</dbReference>
<dbReference type="Pfam" id="PF03372">
    <property type="entry name" value="Exo_endo_phos"/>
    <property type="match status" value="1"/>
</dbReference>
<dbReference type="InterPro" id="IPR051916">
    <property type="entry name" value="GPI-anchor_lipid_remodeler"/>
</dbReference>
<dbReference type="GO" id="GO:0006506">
    <property type="term" value="P:GPI anchor biosynthetic process"/>
    <property type="evidence" value="ECO:0007669"/>
    <property type="project" value="TreeGrafter"/>
</dbReference>
<sequence>MRIASYNLQKCVGIDMQRRPARSMVVIRALRADIVVLQEADKRLPPRPTALPRDLVEKKGLMPVDFGQPRGSLGWHGNAMLLRPSIKVIEAQGLDLPGLEPRGAIRADLDTEEGPIRVIGLHLGLLRRYRLMQLNAVSRVLRRLPPLPTIIAGDFNEWGPKTALDAATPGFDFVPTGHTFPAPRPIAALDGFAHTENVIAKNHGILTRIPAQAASDHLPIWMDFDVTDETPSQTSRQTATRKANA</sequence>
<dbReference type="InterPro" id="IPR036691">
    <property type="entry name" value="Endo/exonu/phosph_ase_sf"/>
</dbReference>
<evidence type="ECO:0000259" key="1">
    <source>
        <dbReference type="Pfam" id="PF03372"/>
    </source>
</evidence>
<dbReference type="GO" id="GO:0004527">
    <property type="term" value="F:exonuclease activity"/>
    <property type="evidence" value="ECO:0007669"/>
    <property type="project" value="UniProtKB-KW"/>
</dbReference>
<dbReference type="EMBL" id="CYPW01000027">
    <property type="protein sequence ID" value="CUH53707.1"/>
    <property type="molecule type" value="Genomic_DNA"/>
</dbReference>
<evidence type="ECO:0000313" key="2">
    <source>
        <dbReference type="EMBL" id="CUH53707.1"/>
    </source>
</evidence>
<keyword evidence="2" id="KW-0269">Exonuclease</keyword>
<protein>
    <submittedName>
        <fullName evidence="2">Endonuclease/Exonuclease/phosphatase family protein</fullName>
    </submittedName>
</protein>
<dbReference type="SUPFAM" id="SSF56219">
    <property type="entry name" value="DNase I-like"/>
    <property type="match status" value="1"/>
</dbReference>
<evidence type="ECO:0000313" key="3">
    <source>
        <dbReference type="Proteomes" id="UP000054823"/>
    </source>
</evidence>
<feature type="domain" description="Endonuclease/exonuclease/phosphatase" evidence="1">
    <location>
        <begin position="5"/>
        <end position="186"/>
    </location>
</feature>
<keyword evidence="2" id="KW-0540">Nuclease</keyword>
<reference evidence="2 3" key="1">
    <citation type="submission" date="2015-09" db="EMBL/GenBank/DDBJ databases">
        <authorList>
            <consortium name="Swine Surveillance"/>
        </authorList>
    </citation>
    <scope>NUCLEOTIDE SEQUENCE [LARGE SCALE GENOMIC DNA]</scope>
    <source>
        <strain evidence="2 3">CECT 7688</strain>
    </source>
</reference>
<dbReference type="RefSeq" id="WP_223229181.1">
    <property type="nucleotide sequence ID" value="NZ_CYPW01000027.1"/>
</dbReference>
<organism evidence="2 3">
    <name type="scientific">Shimia marina</name>
    <dbReference type="NCBI Taxonomy" id="321267"/>
    <lineage>
        <taxon>Bacteria</taxon>
        <taxon>Pseudomonadati</taxon>
        <taxon>Pseudomonadota</taxon>
        <taxon>Alphaproteobacteria</taxon>
        <taxon>Rhodobacterales</taxon>
        <taxon>Roseobacteraceae</taxon>
    </lineage>
</organism>
<keyword evidence="2" id="KW-0255">Endonuclease</keyword>
<name>A0A0P1FB76_9RHOB</name>
<dbReference type="STRING" id="321267.SHM7688_03166"/>
<dbReference type="PANTHER" id="PTHR14859:SF15">
    <property type="entry name" value="ENDONUCLEASE_EXONUCLEASE_PHOSPHATASE DOMAIN-CONTAINING PROTEIN"/>
    <property type="match status" value="1"/>
</dbReference>
<accession>A0A0P1FB76</accession>
<keyword evidence="3" id="KW-1185">Reference proteome</keyword>
<dbReference type="GO" id="GO:0004519">
    <property type="term" value="F:endonuclease activity"/>
    <property type="evidence" value="ECO:0007669"/>
    <property type="project" value="UniProtKB-KW"/>
</dbReference>
<keyword evidence="2" id="KW-0378">Hydrolase</keyword>
<dbReference type="PANTHER" id="PTHR14859">
    <property type="entry name" value="CALCOFLUOR WHITE HYPERSENSITIVE PROTEIN PRECURSOR"/>
    <property type="match status" value="1"/>
</dbReference>
<proteinExistence type="predicted"/>
<dbReference type="AlphaFoldDB" id="A0A0P1FB76"/>
<dbReference type="Proteomes" id="UP000054823">
    <property type="component" value="Unassembled WGS sequence"/>
</dbReference>
<gene>
    <name evidence="2" type="ORF">SHM7688_03166</name>
</gene>
<dbReference type="GO" id="GO:0016020">
    <property type="term" value="C:membrane"/>
    <property type="evidence" value="ECO:0007669"/>
    <property type="project" value="GOC"/>
</dbReference>